<keyword evidence="4 6" id="KW-0520">NAD</keyword>
<evidence type="ECO:0000256" key="5">
    <source>
        <dbReference type="ARBA" id="ARBA00023242"/>
    </source>
</evidence>
<organism evidence="10 11">
    <name type="scientific">Dimorphilus gyrociliatus</name>
    <dbReference type="NCBI Taxonomy" id="2664684"/>
    <lineage>
        <taxon>Eukaryota</taxon>
        <taxon>Metazoa</taxon>
        <taxon>Spiralia</taxon>
        <taxon>Lophotrochozoa</taxon>
        <taxon>Annelida</taxon>
        <taxon>Polychaeta</taxon>
        <taxon>Polychaeta incertae sedis</taxon>
        <taxon>Dinophilidae</taxon>
        <taxon>Dimorphilus</taxon>
    </lineage>
</organism>
<feature type="domain" description="Macro" evidence="9">
    <location>
        <begin position="866"/>
        <end position="1046"/>
    </location>
</feature>
<dbReference type="SUPFAM" id="SSF52949">
    <property type="entry name" value="Macro domain-like"/>
    <property type="match status" value="1"/>
</dbReference>
<proteinExistence type="predicted"/>
<evidence type="ECO:0000256" key="4">
    <source>
        <dbReference type="ARBA" id="ARBA00023027"/>
    </source>
</evidence>
<keyword evidence="11" id="KW-1185">Reference proteome</keyword>
<dbReference type="GO" id="GO:0005634">
    <property type="term" value="C:nucleus"/>
    <property type="evidence" value="ECO:0007669"/>
    <property type="project" value="UniProtKB-SubCell"/>
</dbReference>
<dbReference type="Proteomes" id="UP000549394">
    <property type="component" value="Unassembled WGS sequence"/>
</dbReference>
<dbReference type="PANTHER" id="PTHR14453:SF67">
    <property type="entry name" value="POLY [ADP-RIBOSE] POLYMERASE"/>
    <property type="match status" value="1"/>
</dbReference>
<gene>
    <name evidence="10" type="ORF">DGYR_LOCUS3630</name>
</gene>
<comment type="caution">
    <text evidence="10">The sequence shown here is derived from an EMBL/GenBank/DDBJ whole genome shotgun (WGS) entry which is preliminary data.</text>
</comment>
<dbReference type="PROSITE" id="PS51154">
    <property type="entry name" value="MACRO"/>
    <property type="match status" value="1"/>
</dbReference>
<dbReference type="Gene3D" id="3.40.220.10">
    <property type="entry name" value="Leucine Aminopeptidase, subunit E, domain 1"/>
    <property type="match status" value="1"/>
</dbReference>
<keyword evidence="5" id="KW-0539">Nucleus</keyword>
<evidence type="ECO:0000256" key="3">
    <source>
        <dbReference type="ARBA" id="ARBA00022679"/>
    </source>
</evidence>
<evidence type="ECO:0000256" key="2">
    <source>
        <dbReference type="ARBA" id="ARBA00022676"/>
    </source>
</evidence>
<evidence type="ECO:0000313" key="10">
    <source>
        <dbReference type="EMBL" id="CAD5114818.1"/>
    </source>
</evidence>
<dbReference type="PANTHER" id="PTHR14453">
    <property type="entry name" value="PARP/ZINC FINGER CCCH TYPE DOMAIN CONTAINING PROTEIN"/>
    <property type="match status" value="1"/>
</dbReference>
<dbReference type="InterPro" id="IPR043472">
    <property type="entry name" value="Macro_dom-like"/>
</dbReference>
<dbReference type="GO" id="GO:0010629">
    <property type="term" value="P:negative regulation of gene expression"/>
    <property type="evidence" value="ECO:0007669"/>
    <property type="project" value="TreeGrafter"/>
</dbReference>
<accession>A0A7I8VHS6</accession>
<dbReference type="GO" id="GO:0005737">
    <property type="term" value="C:cytoplasm"/>
    <property type="evidence" value="ECO:0007669"/>
    <property type="project" value="TreeGrafter"/>
</dbReference>
<name>A0A7I8VHS6_9ANNE</name>
<dbReference type="Gene3D" id="3.90.228.10">
    <property type="match status" value="1"/>
</dbReference>
<keyword evidence="3 6" id="KW-0808">Transferase</keyword>
<dbReference type="SUPFAM" id="SSF56399">
    <property type="entry name" value="ADP-ribosylation"/>
    <property type="match status" value="1"/>
</dbReference>
<protein>
    <recommendedName>
        <fullName evidence="6">Poly [ADP-ribose] polymerase</fullName>
        <shortName evidence="6">PARP</shortName>
        <ecNumber evidence="6">2.4.2.-</ecNumber>
    </recommendedName>
</protein>
<dbReference type="EC" id="2.4.2.-" evidence="6"/>
<reference evidence="10 11" key="1">
    <citation type="submission" date="2020-08" db="EMBL/GenBank/DDBJ databases">
        <authorList>
            <person name="Hejnol A."/>
        </authorList>
    </citation>
    <scope>NUCLEOTIDE SEQUENCE [LARGE SCALE GENOMIC DNA]</scope>
</reference>
<dbReference type="CDD" id="cd01439">
    <property type="entry name" value="TCCD_inducible_PARP_like"/>
    <property type="match status" value="1"/>
</dbReference>
<sequence length="1548" mass="180676">MARKLFTKEERDVPYLLVQNINDTMKDEHLKSLLCRNEQVCGGNLSFYQRDNTTLTIKYDSVEIQREYDEFDEDELIMIFGIPIDEGGGTNFGIKDLYRIDKKHLIIQYIHENFASKHLKKRMETDDETGEKFLIYPPSFIGICDILCERTIQLSYANLFSEKKLAKTLKLIKSDINLIEYNYWPRRDIGFISLKSFADVKFLLERKEIKLRNSTLTFEKFNFLDFISYKLDDFKDKLPVTSDKQFEKKRLSNIDPIYYTYKSEFHQFVINSTTFQSYLSEELKRFNCKLAFDRDKPTIVVSLADGNDNEKITNELNIHFKQLTIKYRKIDKLIFNNLKSDKVTINYCKDTSKAQIIGKLDDVALIVKQIEDNIKENFNNIELFIDVKDELCKRYLIDNLFLKQIQTKYPQVQLIETKKPSVVGISAPSACHKRIEFEILHRLANIHFTTINTPTDILNLWSNEFIIKDELTKKLVLVENAKNFKLSVTKRSFINIIANSEETLKDIENLINSIAFSFSIPIPKNIGERSVNWLDFKKDIVRSFQPLKLTENESDVNIIAFRSSCQEILDYIIENFKILNLDFDEFKIRRCIKGDEYEDSEEDLYDVHDDSLIYSFINDNFTDQDSESDSEREDEEIESKDENSSIKTLTKTFYWKEHTYPLNSKNMEVVNLKKDIERQHKVLIENFNVRTILLKCSNEKTCTVRITKNCISRSYSTIILIFTSFDDNLKKKLTEYLDKNINNYFKDFSKCNNFYQIQDQNQKKLYFLLNYSNSSTTLLSEQLKLCFNRVNYDRITILPNFHSTPYTFYKFDEINLCMFETIAEMTLKLLPEEIDIQIKSVAEENITLAVMSSSLYGLVYQQDKFKKLNHCVPKKSSIFNIIKGSITKQKADVIANISNKQNLISTPISKKLIKRTKELKNRLINHQNGCYNFHKKHEVLLTKGFGLNCKFIFHSALKQYSGKGDEKNLIDLLVLCFDKMRYKNSKSICFPSFFEDDLNYPPEVVARCIEEIGSSYGKEMGLENITLVISNIDIFEKFEDYFYGKPWKYESGKFKLYGNIQINLSTKTLSDTKAQAIICPIESSLALGDNPITKDLVEKYSHLQDKINKIACNGDVFSYRFNEMNNTLLIFCKITNGGIKNQIFKTLSYVDELNISSIAIPTIKDNLNYVNISGFKQSNIVKAFHDFTSGLESLVTASSMNLPYKYDSLNPIIKSTCVFFPDIITQVYGNELFFFGFEKSVKNLKKSLDCIIKHHEQKRIQKEHRNLLQDCVQWKYLKDSIWIDFSPQDNILIERNYSEYLANNYNKCKFGNDKSEISIFFQCNENHLCTIFYGKSVNYPIKRHDKASLLPFTWQNPKSEEFSIYSIDPCSEEYSTVVRYLDKTAQSSYKSVIKIEKIQNPPLYKKYQTYKQSVIKRIGNPDFDIETYPVWHGTSKSSIDAICKGHFDRNFAGKHAVRFGIGSYFAKNASYPINNGYASRDEQGQKRLFLCRIITGKYCKGSDKMPIPKVKNKPSENFDSTVNNVEFPTIYVIFHDDAAYPEYLVTLI</sequence>
<keyword evidence="2 6" id="KW-0328">Glycosyltransferase</keyword>
<dbReference type="OrthoDB" id="406099at2759"/>
<dbReference type="Pfam" id="PF00644">
    <property type="entry name" value="PARP"/>
    <property type="match status" value="1"/>
</dbReference>
<dbReference type="InterPro" id="IPR002589">
    <property type="entry name" value="Macro_dom"/>
</dbReference>
<dbReference type="InterPro" id="IPR052056">
    <property type="entry name" value="Mono-ARTD/PARP"/>
</dbReference>
<evidence type="ECO:0000256" key="1">
    <source>
        <dbReference type="ARBA" id="ARBA00004123"/>
    </source>
</evidence>
<dbReference type="GO" id="GO:0003714">
    <property type="term" value="F:transcription corepressor activity"/>
    <property type="evidence" value="ECO:0007669"/>
    <property type="project" value="TreeGrafter"/>
</dbReference>
<dbReference type="EMBL" id="CAJFCJ010000005">
    <property type="protein sequence ID" value="CAD5114818.1"/>
    <property type="molecule type" value="Genomic_DNA"/>
</dbReference>
<dbReference type="InterPro" id="IPR012317">
    <property type="entry name" value="Poly(ADP-ribose)pol_cat_dom"/>
</dbReference>
<feature type="domain" description="PARP catalytic" evidence="8">
    <location>
        <begin position="1350"/>
        <end position="1548"/>
    </location>
</feature>
<dbReference type="PROSITE" id="PS51059">
    <property type="entry name" value="PARP_CATALYTIC"/>
    <property type="match status" value="1"/>
</dbReference>
<dbReference type="GO" id="GO:0003950">
    <property type="term" value="F:NAD+ poly-ADP-ribosyltransferase activity"/>
    <property type="evidence" value="ECO:0007669"/>
    <property type="project" value="UniProtKB-UniRule"/>
</dbReference>
<feature type="compositionally biased region" description="Acidic residues" evidence="7">
    <location>
        <begin position="622"/>
        <end position="639"/>
    </location>
</feature>
<evidence type="ECO:0000259" key="8">
    <source>
        <dbReference type="PROSITE" id="PS51059"/>
    </source>
</evidence>
<evidence type="ECO:0000256" key="7">
    <source>
        <dbReference type="SAM" id="MobiDB-lite"/>
    </source>
</evidence>
<evidence type="ECO:0000313" key="11">
    <source>
        <dbReference type="Proteomes" id="UP000549394"/>
    </source>
</evidence>
<feature type="region of interest" description="Disordered" evidence="7">
    <location>
        <begin position="621"/>
        <end position="643"/>
    </location>
</feature>
<evidence type="ECO:0000256" key="6">
    <source>
        <dbReference type="RuleBase" id="RU362114"/>
    </source>
</evidence>
<evidence type="ECO:0000259" key="9">
    <source>
        <dbReference type="PROSITE" id="PS51154"/>
    </source>
</evidence>
<comment type="subcellular location">
    <subcellularLocation>
        <location evidence="1">Nucleus</location>
    </subcellularLocation>
</comment>